<dbReference type="AlphaFoldDB" id="A0AAN8UDX4"/>
<keyword evidence="2" id="KW-1185">Reference proteome</keyword>
<name>A0AAN8UDX4_SOLBU</name>
<accession>A0AAN8UDX4</accession>
<gene>
    <name evidence="1" type="ORF">RDI58_001205</name>
</gene>
<dbReference type="Proteomes" id="UP001371456">
    <property type="component" value="Unassembled WGS sequence"/>
</dbReference>
<comment type="caution">
    <text evidence="1">The sequence shown here is derived from an EMBL/GenBank/DDBJ whole genome shotgun (WGS) entry which is preliminary data.</text>
</comment>
<protein>
    <submittedName>
        <fullName evidence="1">Uncharacterized protein</fullName>
    </submittedName>
</protein>
<organism evidence="1 2">
    <name type="scientific">Solanum bulbocastanum</name>
    <name type="common">Wild potato</name>
    <dbReference type="NCBI Taxonomy" id="147425"/>
    <lineage>
        <taxon>Eukaryota</taxon>
        <taxon>Viridiplantae</taxon>
        <taxon>Streptophyta</taxon>
        <taxon>Embryophyta</taxon>
        <taxon>Tracheophyta</taxon>
        <taxon>Spermatophyta</taxon>
        <taxon>Magnoliopsida</taxon>
        <taxon>eudicotyledons</taxon>
        <taxon>Gunneridae</taxon>
        <taxon>Pentapetalae</taxon>
        <taxon>asterids</taxon>
        <taxon>lamiids</taxon>
        <taxon>Solanales</taxon>
        <taxon>Solanaceae</taxon>
        <taxon>Solanoideae</taxon>
        <taxon>Solaneae</taxon>
        <taxon>Solanum</taxon>
    </lineage>
</organism>
<evidence type="ECO:0000313" key="2">
    <source>
        <dbReference type="Proteomes" id="UP001371456"/>
    </source>
</evidence>
<proteinExistence type="predicted"/>
<sequence>MDRQTFHGYLVFGLKKLIDPN</sequence>
<dbReference type="EMBL" id="JBANQN010000001">
    <property type="protein sequence ID" value="KAK6803421.1"/>
    <property type="molecule type" value="Genomic_DNA"/>
</dbReference>
<reference evidence="1 2" key="1">
    <citation type="submission" date="2024-02" db="EMBL/GenBank/DDBJ databases">
        <title>de novo genome assembly of Solanum bulbocastanum strain 11H21.</title>
        <authorList>
            <person name="Hosaka A.J."/>
        </authorList>
    </citation>
    <scope>NUCLEOTIDE SEQUENCE [LARGE SCALE GENOMIC DNA]</scope>
    <source>
        <tissue evidence="1">Young leaves</tissue>
    </source>
</reference>
<evidence type="ECO:0000313" key="1">
    <source>
        <dbReference type="EMBL" id="KAK6803421.1"/>
    </source>
</evidence>